<dbReference type="SMART" id="SM00575">
    <property type="entry name" value="ZnF_PMZ"/>
    <property type="match status" value="1"/>
</dbReference>
<evidence type="ECO:0000256" key="1">
    <source>
        <dbReference type="ARBA" id="ARBA00005889"/>
    </source>
</evidence>
<keyword evidence="3 5" id="KW-0863">Zinc-finger</keyword>
<dbReference type="Pfam" id="PF04434">
    <property type="entry name" value="SWIM"/>
    <property type="match status" value="1"/>
</dbReference>
<proteinExistence type="inferred from homology"/>
<evidence type="ECO:0000256" key="7">
    <source>
        <dbReference type="SAM" id="MobiDB-lite"/>
    </source>
</evidence>
<comment type="function">
    <text evidence="6">Putative transcription activator involved in regulating light control of development.</text>
</comment>
<dbReference type="Proteomes" id="UP000811609">
    <property type="component" value="Chromosome 8"/>
</dbReference>
<gene>
    <name evidence="9" type="ORF">CIPAW_08G134300</name>
</gene>
<dbReference type="EMBL" id="CM031816">
    <property type="protein sequence ID" value="KAG6645616.1"/>
    <property type="molecule type" value="Genomic_DNA"/>
</dbReference>
<comment type="similarity">
    <text evidence="1 6">Belongs to the FHY3/FAR1 family.</text>
</comment>
<dbReference type="GO" id="GO:0005634">
    <property type="term" value="C:nucleus"/>
    <property type="evidence" value="ECO:0007669"/>
    <property type="project" value="UniProtKB-SubCell"/>
</dbReference>
<feature type="domain" description="SWIM-type" evidence="8">
    <location>
        <begin position="606"/>
        <end position="642"/>
    </location>
</feature>
<keyword evidence="4 6" id="KW-0862">Zinc</keyword>
<evidence type="ECO:0000256" key="2">
    <source>
        <dbReference type="ARBA" id="ARBA00022723"/>
    </source>
</evidence>
<evidence type="ECO:0000256" key="5">
    <source>
        <dbReference type="PROSITE-ProRule" id="PRU00325"/>
    </source>
</evidence>
<dbReference type="InterPro" id="IPR031052">
    <property type="entry name" value="FHY3/FAR1"/>
</dbReference>
<dbReference type="GO" id="GO:0008270">
    <property type="term" value="F:zinc ion binding"/>
    <property type="evidence" value="ECO:0007669"/>
    <property type="project" value="UniProtKB-UniRule"/>
</dbReference>
<dbReference type="Pfam" id="PF10551">
    <property type="entry name" value="MULE"/>
    <property type="match status" value="1"/>
</dbReference>
<evidence type="ECO:0000256" key="4">
    <source>
        <dbReference type="ARBA" id="ARBA00022833"/>
    </source>
</evidence>
<dbReference type="PANTHER" id="PTHR31669">
    <property type="entry name" value="PROTEIN FAR1-RELATED SEQUENCE 10-RELATED"/>
    <property type="match status" value="1"/>
</dbReference>
<dbReference type="InterPro" id="IPR018289">
    <property type="entry name" value="MULE_transposase_dom"/>
</dbReference>
<evidence type="ECO:0000259" key="8">
    <source>
        <dbReference type="PROSITE" id="PS50966"/>
    </source>
</evidence>
<feature type="compositionally biased region" description="Polar residues" evidence="7">
    <location>
        <begin position="16"/>
        <end position="29"/>
    </location>
</feature>
<dbReference type="InterPro" id="IPR006564">
    <property type="entry name" value="Znf_PMZ"/>
</dbReference>
<dbReference type="InterPro" id="IPR004330">
    <property type="entry name" value="FAR1_DNA_bnd_dom"/>
</dbReference>
<sequence>MMGEEEDGMAPRPPTMDSQSLMTSQNTFGDPNDVPDHNLYPPNSSNPEYCQQQFSAFPESSENVGCTFSDAADEMLFDINEDLEGTTVIPDDEVRVETPRAGMEFVSENELMDYYKKYAKQEGFGVRTQRTKRDDEGRSVYVTIGCARGGKYQPKNINMSKPRATTKTDCKAKINATLNKNDKWVITTVESAHNHITVSPKKTRLLRSHRRLDEHNQRILDLNDRAGIRMNKNYFSLVVEAGGFENLEFQERDCRNFIDKSRHLRLGKGGGDALYDYFQRMRKQNDGFVSSMDVDDDGRLRNVFWADARSRSAYEYFGDVVTFDTTYLTNRYGMPFAPFVGVNHHGHSILLGAGLLSSEDTQSFVWLFRTWLDCMNGQAPKAIITDQDRAMKNAIQIVFPETRHRYCLWHIMRKLPEKLGSHSHFSTGLKTSIQSALYDSQTCREFEEMWGELLDKYDLRGNNWLTSLYEERSYWVPVYLKDVFWAGMSTTQRSESMNAFFDGYVHSGTTLKEFVDQFDNALRKKVEVETTADFNSSNQIIPCVSPFNFEKQFQKVYTNAKFKEFQKELMGLMCCNCTLVTKQGCISTFDILDEISIHDCNKIVHYILYYNEEECELKCTCALFEMRGILCRHALKVLHLSRINVVSDRYVLDRWRKDQKRTYTLIKSSYDDVRASGDSRRYEMVVKRCMKLATKISLSDERVNAFLKVVDDFDSKCDDVTFGTTSESTKVGPNVDTADKGKKILSPNVVRGKGRPPSKRKVPPVEKITRKRKVVAVFCKSLC</sequence>
<protein>
    <recommendedName>
        <fullName evidence="6">Protein FAR1-RELATED SEQUENCE</fullName>
    </recommendedName>
</protein>
<evidence type="ECO:0000313" key="10">
    <source>
        <dbReference type="Proteomes" id="UP000811609"/>
    </source>
</evidence>
<keyword evidence="6" id="KW-0539">Nucleus</keyword>
<reference evidence="9" key="1">
    <citation type="submission" date="2020-12" db="EMBL/GenBank/DDBJ databases">
        <title>WGS assembly of Carya illinoinensis cv. Pawnee.</title>
        <authorList>
            <person name="Platts A."/>
            <person name="Shu S."/>
            <person name="Wright S."/>
            <person name="Barry K."/>
            <person name="Edger P."/>
            <person name="Pires J.C."/>
            <person name="Schmutz J."/>
        </authorList>
    </citation>
    <scope>NUCLEOTIDE SEQUENCE</scope>
    <source>
        <tissue evidence="9">Leaf</tissue>
    </source>
</reference>
<evidence type="ECO:0000256" key="3">
    <source>
        <dbReference type="ARBA" id="ARBA00022771"/>
    </source>
</evidence>
<dbReference type="GO" id="GO:0006355">
    <property type="term" value="P:regulation of DNA-templated transcription"/>
    <property type="evidence" value="ECO:0007669"/>
    <property type="project" value="UniProtKB-UniRule"/>
</dbReference>
<comment type="subcellular location">
    <subcellularLocation>
        <location evidence="6">Nucleus</location>
    </subcellularLocation>
</comment>
<comment type="caution">
    <text evidence="9">The sequence shown here is derived from an EMBL/GenBank/DDBJ whole genome shotgun (WGS) entry which is preliminary data.</text>
</comment>
<dbReference type="InterPro" id="IPR007527">
    <property type="entry name" value="Znf_SWIM"/>
</dbReference>
<evidence type="ECO:0000313" key="9">
    <source>
        <dbReference type="EMBL" id="KAG6645616.1"/>
    </source>
</evidence>
<dbReference type="PANTHER" id="PTHR31669:SF297">
    <property type="entry name" value="PROTEIN FAR1-RELATED SEQUENCE"/>
    <property type="match status" value="1"/>
</dbReference>
<dbReference type="AlphaFoldDB" id="A0A8T1PMZ1"/>
<accession>A0A8T1PMZ1</accession>
<feature type="region of interest" description="Disordered" evidence="7">
    <location>
        <begin position="1"/>
        <end position="46"/>
    </location>
</feature>
<keyword evidence="10" id="KW-1185">Reference proteome</keyword>
<name>A0A8T1PMZ1_CARIL</name>
<dbReference type="PROSITE" id="PS50966">
    <property type="entry name" value="ZF_SWIM"/>
    <property type="match status" value="1"/>
</dbReference>
<evidence type="ECO:0000256" key="6">
    <source>
        <dbReference type="RuleBase" id="RU367018"/>
    </source>
</evidence>
<dbReference type="Pfam" id="PF03101">
    <property type="entry name" value="FAR1"/>
    <property type="match status" value="1"/>
</dbReference>
<keyword evidence="2 6" id="KW-0479">Metal-binding</keyword>
<organism evidence="9 10">
    <name type="scientific">Carya illinoinensis</name>
    <name type="common">Pecan</name>
    <dbReference type="NCBI Taxonomy" id="32201"/>
    <lineage>
        <taxon>Eukaryota</taxon>
        <taxon>Viridiplantae</taxon>
        <taxon>Streptophyta</taxon>
        <taxon>Embryophyta</taxon>
        <taxon>Tracheophyta</taxon>
        <taxon>Spermatophyta</taxon>
        <taxon>Magnoliopsida</taxon>
        <taxon>eudicotyledons</taxon>
        <taxon>Gunneridae</taxon>
        <taxon>Pentapetalae</taxon>
        <taxon>rosids</taxon>
        <taxon>fabids</taxon>
        <taxon>Fagales</taxon>
        <taxon>Juglandaceae</taxon>
        <taxon>Carya</taxon>
    </lineage>
</organism>